<proteinExistence type="predicted"/>
<dbReference type="RefSeq" id="XP_004498629.1">
    <property type="nucleotide sequence ID" value="XM_004498572.3"/>
</dbReference>
<reference evidence="6 7" key="2">
    <citation type="submission" date="2025-04" db="UniProtKB">
        <authorList>
            <consortium name="RefSeq"/>
        </authorList>
    </citation>
    <scope>IDENTIFICATION</scope>
    <source>
        <tissue evidence="6 7">Etiolated seedlings</tissue>
    </source>
</reference>
<dbReference type="AlphaFoldDB" id="A0A1S2Y4E2"/>
<reference evidence="5" key="1">
    <citation type="journal article" date="2013" name="Nat. Biotechnol.">
        <title>Draft genome sequence of chickpea (Cicer arietinum) provides a resource for trait improvement.</title>
        <authorList>
            <person name="Varshney R.K."/>
            <person name="Song C."/>
            <person name="Saxena R.K."/>
            <person name="Azam S."/>
            <person name="Yu S."/>
            <person name="Sharpe A.G."/>
            <person name="Cannon S."/>
            <person name="Baek J."/>
            <person name="Rosen B.D."/>
            <person name="Tar'an B."/>
            <person name="Millan T."/>
            <person name="Zhang X."/>
            <person name="Ramsay L.D."/>
            <person name="Iwata A."/>
            <person name="Wang Y."/>
            <person name="Nelson W."/>
            <person name="Farmer A.D."/>
            <person name="Gaur P.M."/>
            <person name="Soderlund C."/>
            <person name="Penmetsa R.V."/>
            <person name="Xu C."/>
            <person name="Bharti A.K."/>
            <person name="He W."/>
            <person name="Winter P."/>
            <person name="Zhao S."/>
            <person name="Hane J.K."/>
            <person name="Carrasquilla-Garcia N."/>
            <person name="Condie J.A."/>
            <person name="Upadhyaya H.D."/>
            <person name="Luo M.C."/>
            <person name="Thudi M."/>
            <person name="Gowda C.L."/>
            <person name="Singh N.P."/>
            <person name="Lichtenzveig J."/>
            <person name="Gali K.K."/>
            <person name="Rubio J."/>
            <person name="Nadarajan N."/>
            <person name="Dolezel J."/>
            <person name="Bansal K.C."/>
            <person name="Xu X."/>
            <person name="Edwards D."/>
            <person name="Zhang G."/>
            <person name="Kahl G."/>
            <person name="Gil J."/>
            <person name="Singh K.B."/>
            <person name="Datta S.K."/>
            <person name="Jackson S.A."/>
            <person name="Wang J."/>
            <person name="Cook D.R."/>
        </authorList>
    </citation>
    <scope>NUCLEOTIDE SEQUENCE [LARGE SCALE GENOMIC DNA]</scope>
    <source>
        <strain evidence="5">cv. CDC Frontier</strain>
    </source>
</reference>
<evidence type="ECO:0000313" key="6">
    <source>
        <dbReference type="RefSeq" id="XP_004498628.1"/>
    </source>
</evidence>
<dbReference type="eggNOG" id="KOG0800">
    <property type="taxonomic scope" value="Eukaryota"/>
</dbReference>
<evidence type="ECO:0000313" key="7">
    <source>
        <dbReference type="RefSeq" id="XP_004498629.1"/>
    </source>
</evidence>
<dbReference type="Gene3D" id="3.30.40.10">
    <property type="entry name" value="Zinc/RING finger domain, C3HC4 (zinc finger)"/>
    <property type="match status" value="1"/>
</dbReference>
<dbReference type="InterPro" id="IPR001841">
    <property type="entry name" value="Znf_RING"/>
</dbReference>
<dbReference type="KEGG" id="cam:101500752"/>
<dbReference type="PANTHER" id="PTHR46225">
    <property type="entry name" value="C3H4 TYPE ZINC FINGER PROTEIN"/>
    <property type="match status" value="1"/>
</dbReference>
<keyword evidence="5" id="KW-1185">Reference proteome</keyword>
<dbReference type="PaxDb" id="3827-XP_004498626.1"/>
<protein>
    <submittedName>
        <fullName evidence="6 7">E3 ubiquitin-protein ligase At1g63170-like</fullName>
    </submittedName>
</protein>
<dbReference type="SUPFAM" id="SSF57850">
    <property type="entry name" value="RING/U-box"/>
    <property type="match status" value="1"/>
</dbReference>
<dbReference type="RefSeq" id="XP_073223767.1">
    <property type="nucleotide sequence ID" value="XM_073367666.1"/>
</dbReference>
<dbReference type="RefSeq" id="XP_004498631.1">
    <property type="nucleotide sequence ID" value="XM_004498574.3"/>
</dbReference>
<name>A0A1S2Y4E2_CICAR</name>
<feature type="transmembrane region" description="Helical" evidence="3">
    <location>
        <begin position="198"/>
        <end position="219"/>
    </location>
</feature>
<feature type="region of interest" description="Disordered" evidence="2">
    <location>
        <begin position="381"/>
        <end position="403"/>
    </location>
</feature>
<evidence type="ECO:0000313" key="5">
    <source>
        <dbReference type="Proteomes" id="UP000087171"/>
    </source>
</evidence>
<evidence type="ECO:0000313" key="8">
    <source>
        <dbReference type="RefSeq" id="XP_004498631.1"/>
    </source>
</evidence>
<accession>A0A1S2Y4E2</accession>
<keyword evidence="1" id="KW-0862">Zinc</keyword>
<gene>
    <name evidence="6 7 8" type="primary">LOC101500752</name>
</gene>
<dbReference type="GeneID" id="101500752"/>
<evidence type="ECO:0000256" key="2">
    <source>
        <dbReference type="SAM" id="MobiDB-lite"/>
    </source>
</evidence>
<dbReference type="Proteomes" id="UP000087171">
    <property type="component" value="Chromosome Ca4"/>
</dbReference>
<keyword evidence="1" id="KW-0479">Metal-binding</keyword>
<feature type="transmembrane region" description="Helical" evidence="3">
    <location>
        <begin position="79"/>
        <end position="99"/>
    </location>
</feature>
<dbReference type="OrthoDB" id="9984778at2759"/>
<dbReference type="PROSITE" id="PS50089">
    <property type="entry name" value="ZF_RING_2"/>
    <property type="match status" value="1"/>
</dbReference>
<dbReference type="GO" id="GO:0008270">
    <property type="term" value="F:zinc ion binding"/>
    <property type="evidence" value="ECO:0007669"/>
    <property type="project" value="UniProtKB-KW"/>
</dbReference>
<dbReference type="RefSeq" id="XP_004498628.1">
    <property type="nucleotide sequence ID" value="XM_004498571.3"/>
</dbReference>
<evidence type="ECO:0000259" key="4">
    <source>
        <dbReference type="PROSITE" id="PS50089"/>
    </source>
</evidence>
<dbReference type="PANTHER" id="PTHR46225:SF28">
    <property type="entry name" value="TRANSCRIPTION FACTOR C2H2 FAMILY-RELATED"/>
    <property type="match status" value="1"/>
</dbReference>
<keyword evidence="3" id="KW-0812">Transmembrane</keyword>
<evidence type="ECO:0000256" key="1">
    <source>
        <dbReference type="PROSITE-ProRule" id="PRU00175"/>
    </source>
</evidence>
<evidence type="ECO:0000256" key="3">
    <source>
        <dbReference type="SAM" id="Phobius"/>
    </source>
</evidence>
<feature type="transmembrane region" description="Helical" evidence="3">
    <location>
        <begin position="231"/>
        <end position="264"/>
    </location>
</feature>
<keyword evidence="3" id="KW-0472">Membrane</keyword>
<organism evidence="5 7">
    <name type="scientific">Cicer arietinum</name>
    <name type="common">Chickpea</name>
    <name type="synonym">Garbanzo</name>
    <dbReference type="NCBI Taxonomy" id="3827"/>
    <lineage>
        <taxon>Eukaryota</taxon>
        <taxon>Viridiplantae</taxon>
        <taxon>Streptophyta</taxon>
        <taxon>Embryophyta</taxon>
        <taxon>Tracheophyta</taxon>
        <taxon>Spermatophyta</taxon>
        <taxon>Magnoliopsida</taxon>
        <taxon>eudicotyledons</taxon>
        <taxon>Gunneridae</taxon>
        <taxon>Pentapetalae</taxon>
        <taxon>rosids</taxon>
        <taxon>fabids</taxon>
        <taxon>Fabales</taxon>
        <taxon>Fabaceae</taxon>
        <taxon>Papilionoideae</taxon>
        <taxon>50 kb inversion clade</taxon>
        <taxon>NPAAA clade</taxon>
        <taxon>Hologalegina</taxon>
        <taxon>IRL clade</taxon>
        <taxon>Cicereae</taxon>
        <taxon>Cicer</taxon>
    </lineage>
</organism>
<sequence>MERPGSFSDSQHIIEIVGSVEASTSALSHHEERISGARLPVPQPLVSASGVSSELNNRNSSFIRRADSRRNRSPVHSGLWISIELVLLLSQIVASVVVLTLSRHEHPHTPLFQWIVGYASGCFATLPLLYWRYYHHNHMREQDSAQSRQTSPRISDPSGSLLSISRNNGGDGQTAVVSSRSNQASILMNRRMKILVEYFKISLDCFFAVWFVVGNVWIFGGRSSIDEAPNLYRLCIVFLAFSCIGYAMPFILCSTICCCLPCIISILGVREDLTQNRGATSESINALPTYKFKMKKNKRNGENNSANMEGGIVAGGTEKERVISGEDAVCCICLAKYENNDELRELPCSHLFHKDCVDKWLKINALCPLCKSEVGEDLTGLGSGEDATQQRDDSRVVNGVTNT</sequence>
<keyword evidence="3" id="KW-1133">Transmembrane helix</keyword>
<feature type="domain" description="RING-type" evidence="4">
    <location>
        <begin position="330"/>
        <end position="371"/>
    </location>
</feature>
<feature type="transmembrane region" description="Helical" evidence="3">
    <location>
        <begin position="111"/>
        <end position="131"/>
    </location>
</feature>
<dbReference type="InterPro" id="IPR013083">
    <property type="entry name" value="Znf_RING/FYVE/PHD"/>
</dbReference>
<keyword evidence="1" id="KW-0863">Zinc-finger</keyword>
<dbReference type="Pfam" id="PF13639">
    <property type="entry name" value="zf-RING_2"/>
    <property type="match status" value="1"/>
</dbReference>
<dbReference type="SMART" id="SM00184">
    <property type="entry name" value="RING"/>
    <property type="match status" value="1"/>
</dbReference>
<dbReference type="FunFam" id="3.30.40.10:FF:000348">
    <property type="entry name" value="E3 ubiquitin-protein ligase"/>
    <property type="match status" value="1"/>
</dbReference>